<comment type="caution">
    <text evidence="1">The sequence shown here is derived from an EMBL/GenBank/DDBJ whole genome shotgun (WGS) entry which is preliminary data.</text>
</comment>
<accession>A0A9K3DNV8</accession>
<dbReference type="EMBL" id="MNCJ02000331">
    <property type="protein sequence ID" value="KAF5758850.1"/>
    <property type="molecule type" value="Genomic_DNA"/>
</dbReference>
<dbReference type="Gramene" id="mRNA:HanXRQr2_Chr16g0734161">
    <property type="protein sequence ID" value="mRNA:HanXRQr2_Chr16g0734161"/>
    <property type="gene ID" value="HanXRQr2_Chr16g0734161"/>
</dbReference>
<name>A0A9K3DNV8_HELAN</name>
<reference evidence="1" key="2">
    <citation type="submission" date="2020-06" db="EMBL/GenBank/DDBJ databases">
        <title>Helianthus annuus Genome sequencing and assembly Release 2.</title>
        <authorList>
            <person name="Gouzy J."/>
            <person name="Langlade N."/>
            <person name="Munos S."/>
        </authorList>
    </citation>
    <scope>NUCLEOTIDE SEQUENCE</scope>
    <source>
        <tissue evidence="1">Leaves</tissue>
    </source>
</reference>
<evidence type="ECO:0000313" key="1">
    <source>
        <dbReference type="EMBL" id="KAF5758850.1"/>
    </source>
</evidence>
<evidence type="ECO:0000313" key="2">
    <source>
        <dbReference type="Proteomes" id="UP000215914"/>
    </source>
</evidence>
<keyword evidence="2" id="KW-1185">Reference proteome</keyword>
<reference evidence="1" key="1">
    <citation type="journal article" date="2017" name="Nature">
        <title>The sunflower genome provides insights into oil metabolism, flowering and Asterid evolution.</title>
        <authorList>
            <person name="Badouin H."/>
            <person name="Gouzy J."/>
            <person name="Grassa C.J."/>
            <person name="Murat F."/>
            <person name="Staton S.E."/>
            <person name="Cottret L."/>
            <person name="Lelandais-Briere C."/>
            <person name="Owens G.L."/>
            <person name="Carrere S."/>
            <person name="Mayjonade B."/>
            <person name="Legrand L."/>
            <person name="Gill N."/>
            <person name="Kane N.C."/>
            <person name="Bowers J.E."/>
            <person name="Hubner S."/>
            <person name="Bellec A."/>
            <person name="Berard A."/>
            <person name="Berges H."/>
            <person name="Blanchet N."/>
            <person name="Boniface M.C."/>
            <person name="Brunel D."/>
            <person name="Catrice O."/>
            <person name="Chaidir N."/>
            <person name="Claudel C."/>
            <person name="Donnadieu C."/>
            <person name="Faraut T."/>
            <person name="Fievet G."/>
            <person name="Helmstetter N."/>
            <person name="King M."/>
            <person name="Knapp S.J."/>
            <person name="Lai Z."/>
            <person name="Le Paslier M.C."/>
            <person name="Lippi Y."/>
            <person name="Lorenzon L."/>
            <person name="Mandel J.R."/>
            <person name="Marage G."/>
            <person name="Marchand G."/>
            <person name="Marquand E."/>
            <person name="Bret-Mestries E."/>
            <person name="Morien E."/>
            <person name="Nambeesan S."/>
            <person name="Nguyen T."/>
            <person name="Pegot-Espagnet P."/>
            <person name="Pouilly N."/>
            <person name="Raftis F."/>
            <person name="Sallet E."/>
            <person name="Schiex T."/>
            <person name="Thomas J."/>
            <person name="Vandecasteele C."/>
            <person name="Vares D."/>
            <person name="Vear F."/>
            <person name="Vautrin S."/>
            <person name="Crespi M."/>
            <person name="Mangin B."/>
            <person name="Burke J.M."/>
            <person name="Salse J."/>
            <person name="Munos S."/>
            <person name="Vincourt P."/>
            <person name="Rieseberg L.H."/>
            <person name="Langlade N.B."/>
        </authorList>
    </citation>
    <scope>NUCLEOTIDE SEQUENCE</scope>
    <source>
        <tissue evidence="1">Leaves</tissue>
    </source>
</reference>
<protein>
    <submittedName>
        <fullName evidence="1">Transcription factor GRF family</fullName>
    </submittedName>
</protein>
<dbReference type="Proteomes" id="UP000215914">
    <property type="component" value="Unassembled WGS sequence"/>
</dbReference>
<proteinExistence type="predicted"/>
<organism evidence="1 2">
    <name type="scientific">Helianthus annuus</name>
    <name type="common">Common sunflower</name>
    <dbReference type="NCBI Taxonomy" id="4232"/>
    <lineage>
        <taxon>Eukaryota</taxon>
        <taxon>Viridiplantae</taxon>
        <taxon>Streptophyta</taxon>
        <taxon>Embryophyta</taxon>
        <taxon>Tracheophyta</taxon>
        <taxon>Spermatophyta</taxon>
        <taxon>Magnoliopsida</taxon>
        <taxon>eudicotyledons</taxon>
        <taxon>Gunneridae</taxon>
        <taxon>Pentapetalae</taxon>
        <taxon>asterids</taxon>
        <taxon>campanulids</taxon>
        <taxon>Asterales</taxon>
        <taxon>Asteraceae</taxon>
        <taxon>Asteroideae</taxon>
        <taxon>Heliantheae alliance</taxon>
        <taxon>Heliantheae</taxon>
        <taxon>Helianthus</taxon>
    </lineage>
</organism>
<sequence length="178" mass="20664">MSSSSSTVLRSKETMVKTQPSDIICPCGGQTVYKQSETKANPGRWYLRCIGGCGFLRWADVGEDQGCPICREPECKPVAIAENEKENDKDEDVVTAEEPDSYVYFEDQDSEVLRPYLEQQTENENTFEDLTKDYDPEVLEHAWDYTYWDEEDDWYHNPYEEEHGSDSNWSCLDGCHWK</sequence>
<gene>
    <name evidence="1" type="ORF">HanXRQr2_Chr16g0734161</name>
</gene>
<dbReference type="AlphaFoldDB" id="A0A9K3DNV8"/>